<keyword evidence="2" id="KW-0732">Signal</keyword>
<feature type="chain" id="PRO_5030567616" evidence="2">
    <location>
        <begin position="26"/>
        <end position="192"/>
    </location>
</feature>
<feature type="domain" description="Thioredoxin" evidence="3">
    <location>
        <begin position="28"/>
        <end position="191"/>
    </location>
</feature>
<gene>
    <name evidence="4" type="ORF">HNR61_006425</name>
</gene>
<reference evidence="4 5" key="1">
    <citation type="submission" date="2020-08" db="EMBL/GenBank/DDBJ databases">
        <title>Genomic Encyclopedia of Type Strains, Phase IV (KMG-IV): sequencing the most valuable type-strain genomes for metagenomic binning, comparative biology and taxonomic classification.</title>
        <authorList>
            <person name="Goeker M."/>
        </authorList>
    </citation>
    <scope>NUCLEOTIDE SEQUENCE [LARGE SCALE GENOMIC DNA]</scope>
    <source>
        <strain evidence="4 5">DSM 44197</strain>
    </source>
</reference>
<dbReference type="InterPro" id="IPR050553">
    <property type="entry name" value="Thioredoxin_ResA/DsbE_sf"/>
</dbReference>
<feature type="region of interest" description="Disordered" evidence="1">
    <location>
        <begin position="22"/>
        <end position="53"/>
    </location>
</feature>
<evidence type="ECO:0000259" key="3">
    <source>
        <dbReference type="PROSITE" id="PS51352"/>
    </source>
</evidence>
<sequence length="192" mass="19998">MNKLLPLVTGAILLAGCGGSGGSGAGGGTPPAPVPSATAPSPSGSPAKEQQRLRKLPDKLRFEATTLDGRPFTGVNLAEKPAVFWFWAPWCPKCRAEGPAVAKAARANAGRVEFVGVAGLDQSTARMKEFVTRTGTSGLPHLDDRNGRLYRHFGVTTQSSFLFMRPDGTAERASGPLGEDELAARVRALAGG</sequence>
<dbReference type="InterPro" id="IPR013766">
    <property type="entry name" value="Thioredoxin_domain"/>
</dbReference>
<dbReference type="InterPro" id="IPR000866">
    <property type="entry name" value="AhpC/TSA"/>
</dbReference>
<dbReference type="AlphaFoldDB" id="A0A7W3LUY3"/>
<evidence type="ECO:0000313" key="5">
    <source>
        <dbReference type="Proteomes" id="UP000572680"/>
    </source>
</evidence>
<dbReference type="Pfam" id="PF00578">
    <property type="entry name" value="AhpC-TSA"/>
    <property type="match status" value="1"/>
</dbReference>
<dbReference type="Proteomes" id="UP000572680">
    <property type="component" value="Unassembled WGS sequence"/>
</dbReference>
<dbReference type="EMBL" id="JACJIA010000010">
    <property type="protein sequence ID" value="MBA8954768.1"/>
    <property type="molecule type" value="Genomic_DNA"/>
</dbReference>
<dbReference type="RefSeq" id="WP_182846819.1">
    <property type="nucleotide sequence ID" value="NZ_JACJIA010000010.1"/>
</dbReference>
<keyword evidence="4" id="KW-0413">Isomerase</keyword>
<comment type="caution">
    <text evidence="4">The sequence shown here is derived from an EMBL/GenBank/DDBJ whole genome shotgun (WGS) entry which is preliminary data.</text>
</comment>
<feature type="compositionally biased region" description="Low complexity" evidence="1">
    <location>
        <begin position="35"/>
        <end position="47"/>
    </location>
</feature>
<dbReference type="GO" id="GO:0016209">
    <property type="term" value="F:antioxidant activity"/>
    <property type="evidence" value="ECO:0007669"/>
    <property type="project" value="InterPro"/>
</dbReference>
<organism evidence="4 5">
    <name type="scientific">Actinomadura namibiensis</name>
    <dbReference type="NCBI Taxonomy" id="182080"/>
    <lineage>
        <taxon>Bacteria</taxon>
        <taxon>Bacillati</taxon>
        <taxon>Actinomycetota</taxon>
        <taxon>Actinomycetes</taxon>
        <taxon>Streptosporangiales</taxon>
        <taxon>Thermomonosporaceae</taxon>
        <taxon>Actinomadura</taxon>
    </lineage>
</organism>
<dbReference type="GO" id="GO:0016853">
    <property type="term" value="F:isomerase activity"/>
    <property type="evidence" value="ECO:0007669"/>
    <property type="project" value="UniProtKB-KW"/>
</dbReference>
<feature type="signal peptide" evidence="2">
    <location>
        <begin position="1"/>
        <end position="25"/>
    </location>
</feature>
<dbReference type="GO" id="GO:0016491">
    <property type="term" value="F:oxidoreductase activity"/>
    <property type="evidence" value="ECO:0007669"/>
    <property type="project" value="InterPro"/>
</dbReference>
<protein>
    <submittedName>
        <fullName evidence="4">Thiol-disulfide isomerase/thioredoxin</fullName>
    </submittedName>
</protein>
<dbReference type="PANTHER" id="PTHR42852:SF17">
    <property type="entry name" value="THIOREDOXIN-LIKE PROTEIN HI_1115"/>
    <property type="match status" value="1"/>
</dbReference>
<dbReference type="PROSITE" id="PS51257">
    <property type="entry name" value="PROKAR_LIPOPROTEIN"/>
    <property type="match status" value="1"/>
</dbReference>
<evidence type="ECO:0000256" key="2">
    <source>
        <dbReference type="SAM" id="SignalP"/>
    </source>
</evidence>
<dbReference type="SUPFAM" id="SSF52833">
    <property type="entry name" value="Thioredoxin-like"/>
    <property type="match status" value="1"/>
</dbReference>
<accession>A0A7W3LUY3</accession>
<proteinExistence type="predicted"/>
<dbReference type="Gene3D" id="3.40.30.10">
    <property type="entry name" value="Glutaredoxin"/>
    <property type="match status" value="1"/>
</dbReference>
<evidence type="ECO:0000256" key="1">
    <source>
        <dbReference type="SAM" id="MobiDB-lite"/>
    </source>
</evidence>
<name>A0A7W3LUY3_ACTNM</name>
<dbReference type="PROSITE" id="PS51352">
    <property type="entry name" value="THIOREDOXIN_2"/>
    <property type="match status" value="1"/>
</dbReference>
<evidence type="ECO:0000313" key="4">
    <source>
        <dbReference type="EMBL" id="MBA8954768.1"/>
    </source>
</evidence>
<dbReference type="InterPro" id="IPR036249">
    <property type="entry name" value="Thioredoxin-like_sf"/>
</dbReference>
<keyword evidence="5" id="KW-1185">Reference proteome</keyword>
<dbReference type="PANTHER" id="PTHR42852">
    <property type="entry name" value="THIOL:DISULFIDE INTERCHANGE PROTEIN DSBE"/>
    <property type="match status" value="1"/>
</dbReference>